<name>A0A8I0FU66_9ACTN</name>
<evidence type="ECO:0000256" key="5">
    <source>
        <dbReference type="RuleBase" id="RU004504"/>
    </source>
</evidence>
<dbReference type="GO" id="GO:0008483">
    <property type="term" value="F:transaminase activity"/>
    <property type="evidence" value="ECO:0007669"/>
    <property type="project" value="UniProtKB-KW"/>
</dbReference>
<dbReference type="Gene3D" id="3.40.640.10">
    <property type="entry name" value="Type I PLP-dependent aspartate aminotransferase-like (Major domain)"/>
    <property type="match status" value="1"/>
</dbReference>
<reference evidence="8 9" key="1">
    <citation type="submission" date="2020-07" db="EMBL/GenBank/DDBJ databases">
        <title>Sequencing the genomes of 1000 actinobacteria strains.</title>
        <authorList>
            <person name="Klenk H.-P."/>
        </authorList>
    </citation>
    <scope>NUCLEOTIDE SEQUENCE [LARGE SCALE GENOMIC DNA]</scope>
    <source>
        <strain evidence="8 9">DSM 19087</strain>
    </source>
</reference>
<evidence type="ECO:0000313" key="9">
    <source>
        <dbReference type="Proteomes" id="UP000587211"/>
    </source>
</evidence>
<dbReference type="PROSITE" id="PS00595">
    <property type="entry name" value="AA_TRANSFER_CLASS_5"/>
    <property type="match status" value="1"/>
</dbReference>
<dbReference type="InterPro" id="IPR015421">
    <property type="entry name" value="PyrdxlP-dep_Trfase_major"/>
</dbReference>
<evidence type="ECO:0000256" key="4">
    <source>
        <dbReference type="ARBA" id="ARBA00050776"/>
    </source>
</evidence>
<feature type="domain" description="Aminotransferase class V" evidence="6">
    <location>
        <begin position="33"/>
        <end position="396"/>
    </location>
</feature>
<gene>
    <name evidence="8" type="ORF">BJ975_000764</name>
    <name evidence="7" type="ORF">IDH50_00505</name>
</gene>
<dbReference type="RefSeq" id="WP_179423832.1">
    <property type="nucleotide sequence ID" value="NZ_BAAAMP010000002.1"/>
</dbReference>
<keyword evidence="9" id="KW-1185">Reference proteome</keyword>
<sequence>MSSVLSHADCPLLPLVGADVTVPLVDGRSVRHVNLDGAASAPALASVAERVNAVLPWYASVHRGAGYASQVSTALYEQAREAVGSFVGARSADVTIFTRNTTDATNLLAGAVPGRVLVLDVEHHANLLPWRRSLGGCEVLGVQATVGATLKALASVLSRRQISLLSVTGASNVTGESLPIDAVVDLAHRYGARVFVDGAQLLAHRSLSLAESGVDYVAFSGHKVHAPFGAGALVGRPDWLEGIEPYLAGGGAVRRITDEDVEWTDGPARHEAGTPNLVGAVALAAAAEALSSLEPDAVAAHESSLRSRLVEGLRELPGVDVARIWSDSAEPIGVVTFRLEGVDPGLLAAFLAAEHGVSVRDGRFCAHPLLDRLGWGDGAVRASIGVGSRAEDVERLLSGVRAWVAGERAAEYRREAGVWVVVDDPRPTPASLDIDRLVATAAACAPVTV</sequence>
<dbReference type="InterPro" id="IPR000192">
    <property type="entry name" value="Aminotrans_V_dom"/>
</dbReference>
<dbReference type="GO" id="GO:0016829">
    <property type="term" value="F:lyase activity"/>
    <property type="evidence" value="ECO:0007669"/>
    <property type="project" value="UniProtKB-KW"/>
</dbReference>
<evidence type="ECO:0000313" key="7">
    <source>
        <dbReference type="EMBL" id="MBD1268705.1"/>
    </source>
</evidence>
<keyword evidence="7" id="KW-0032">Aminotransferase</keyword>
<dbReference type="PANTHER" id="PTHR43586">
    <property type="entry name" value="CYSTEINE DESULFURASE"/>
    <property type="match status" value="1"/>
</dbReference>
<protein>
    <submittedName>
        <fullName evidence="7">Aminotransferase class V-fold PLP-dependent enzyme</fullName>
    </submittedName>
    <submittedName>
        <fullName evidence="8">Selenocysteine lyase/cysteine desulfurase</fullName>
    </submittedName>
</protein>
<dbReference type="Gene3D" id="3.90.1150.10">
    <property type="entry name" value="Aspartate Aminotransferase, domain 1"/>
    <property type="match status" value="1"/>
</dbReference>
<dbReference type="Proteomes" id="UP000587211">
    <property type="component" value="Unassembled WGS sequence"/>
</dbReference>
<keyword evidence="7" id="KW-0808">Transferase</keyword>
<dbReference type="InterPro" id="IPR015424">
    <property type="entry name" value="PyrdxlP-dep_Trfase"/>
</dbReference>
<dbReference type="GO" id="GO:0031071">
    <property type="term" value="F:cysteine desulfurase activity"/>
    <property type="evidence" value="ECO:0007669"/>
    <property type="project" value="UniProtKB-EC"/>
</dbReference>
<evidence type="ECO:0000256" key="3">
    <source>
        <dbReference type="ARBA" id="ARBA00022898"/>
    </source>
</evidence>
<comment type="catalytic activity">
    <reaction evidence="4">
        <text>(sulfur carrier)-H + L-cysteine = (sulfur carrier)-SH + L-alanine</text>
        <dbReference type="Rhea" id="RHEA:43892"/>
        <dbReference type="Rhea" id="RHEA-COMP:14737"/>
        <dbReference type="Rhea" id="RHEA-COMP:14739"/>
        <dbReference type="ChEBI" id="CHEBI:29917"/>
        <dbReference type="ChEBI" id="CHEBI:35235"/>
        <dbReference type="ChEBI" id="CHEBI:57972"/>
        <dbReference type="ChEBI" id="CHEBI:64428"/>
        <dbReference type="EC" id="2.8.1.7"/>
    </reaction>
</comment>
<keyword evidence="3" id="KW-0663">Pyridoxal phosphate</keyword>
<organism evidence="7 10">
    <name type="scientific">Aeromicrobium tamlense</name>
    <dbReference type="NCBI Taxonomy" id="375541"/>
    <lineage>
        <taxon>Bacteria</taxon>
        <taxon>Bacillati</taxon>
        <taxon>Actinomycetota</taxon>
        <taxon>Actinomycetes</taxon>
        <taxon>Propionibacteriales</taxon>
        <taxon>Nocardioidaceae</taxon>
        <taxon>Aeromicrobium</taxon>
    </lineage>
</organism>
<comment type="caution">
    <text evidence="7">The sequence shown here is derived from an EMBL/GenBank/DDBJ whole genome shotgun (WGS) entry which is preliminary data.</text>
</comment>
<dbReference type="SUPFAM" id="SSF53383">
    <property type="entry name" value="PLP-dependent transferases"/>
    <property type="match status" value="1"/>
</dbReference>
<dbReference type="EMBL" id="JACWMT010000001">
    <property type="protein sequence ID" value="MBD1268705.1"/>
    <property type="molecule type" value="Genomic_DNA"/>
</dbReference>
<evidence type="ECO:0000256" key="1">
    <source>
        <dbReference type="ARBA" id="ARBA00001933"/>
    </source>
</evidence>
<dbReference type="PANTHER" id="PTHR43586:SF8">
    <property type="entry name" value="CYSTEINE DESULFURASE 1, CHLOROPLASTIC"/>
    <property type="match status" value="1"/>
</dbReference>
<dbReference type="EMBL" id="JACBZN010000001">
    <property type="protein sequence ID" value="NYI37389.1"/>
    <property type="molecule type" value="Genomic_DNA"/>
</dbReference>
<evidence type="ECO:0000313" key="8">
    <source>
        <dbReference type="EMBL" id="NYI37389.1"/>
    </source>
</evidence>
<reference evidence="7" key="2">
    <citation type="submission" date="2020-09" db="EMBL/GenBank/DDBJ databases">
        <title>Novel species in genus Aeromicrobium.</title>
        <authorList>
            <person name="Zhang G."/>
        </authorList>
    </citation>
    <scope>NUCLEOTIDE SEQUENCE</scope>
    <source>
        <strain evidence="7">SSW1-57</strain>
    </source>
</reference>
<evidence type="ECO:0000259" key="6">
    <source>
        <dbReference type="Pfam" id="PF00266"/>
    </source>
</evidence>
<evidence type="ECO:0000313" key="10">
    <source>
        <dbReference type="Proteomes" id="UP000659061"/>
    </source>
</evidence>
<dbReference type="InterPro" id="IPR015422">
    <property type="entry name" value="PyrdxlP-dep_Trfase_small"/>
</dbReference>
<dbReference type="Pfam" id="PF00266">
    <property type="entry name" value="Aminotran_5"/>
    <property type="match status" value="1"/>
</dbReference>
<dbReference type="Proteomes" id="UP000659061">
    <property type="component" value="Unassembled WGS sequence"/>
</dbReference>
<keyword evidence="8" id="KW-0456">Lyase</keyword>
<dbReference type="InterPro" id="IPR020578">
    <property type="entry name" value="Aminotrans_V_PyrdxlP_BS"/>
</dbReference>
<comment type="similarity">
    <text evidence="2">Belongs to the class-V pyridoxal-phosphate-dependent aminotransferase family. Csd subfamily.</text>
</comment>
<dbReference type="AlphaFoldDB" id="A0A8I0FU66"/>
<accession>A0A8I0FU66</accession>
<evidence type="ECO:0000256" key="2">
    <source>
        <dbReference type="ARBA" id="ARBA00010447"/>
    </source>
</evidence>
<comment type="cofactor">
    <cofactor evidence="1 5">
        <name>pyridoxal 5'-phosphate</name>
        <dbReference type="ChEBI" id="CHEBI:597326"/>
    </cofactor>
</comment>
<proteinExistence type="inferred from homology"/>